<feature type="transmembrane region" description="Helical" evidence="7">
    <location>
        <begin position="124"/>
        <end position="142"/>
    </location>
</feature>
<feature type="transmembrane region" description="Helical" evidence="7">
    <location>
        <begin position="308"/>
        <end position="329"/>
    </location>
</feature>
<dbReference type="PANTHER" id="PTHR30576">
    <property type="entry name" value="COLANIC BIOSYNTHESIS UDP-GLUCOSE LIPID CARRIER TRANSFERASE"/>
    <property type="match status" value="1"/>
</dbReference>
<organism evidence="9 10">
    <name type="scientific">Gloeothece verrucosa (strain PCC 7822)</name>
    <name type="common">Cyanothece sp. (strain PCC 7822)</name>
    <dbReference type="NCBI Taxonomy" id="497965"/>
    <lineage>
        <taxon>Bacteria</taxon>
        <taxon>Bacillati</taxon>
        <taxon>Cyanobacteriota</taxon>
        <taxon>Cyanophyceae</taxon>
        <taxon>Oscillatoriophycideae</taxon>
        <taxon>Chroococcales</taxon>
        <taxon>Aphanothecaceae</taxon>
        <taxon>Gloeothece</taxon>
        <taxon>Gloeothece verrucosa</taxon>
    </lineage>
</organism>
<dbReference type="EMBL" id="CP002198">
    <property type="protein sequence ID" value="ADN15789.1"/>
    <property type="molecule type" value="Genomic_DNA"/>
</dbReference>
<gene>
    <name evidence="9" type="ordered locus">Cyan7822_3857</name>
</gene>
<feature type="transmembrane region" description="Helical" evidence="7">
    <location>
        <begin position="154"/>
        <end position="175"/>
    </location>
</feature>
<evidence type="ECO:0000313" key="9">
    <source>
        <dbReference type="EMBL" id="ADN15789.1"/>
    </source>
</evidence>
<evidence type="ECO:0000256" key="1">
    <source>
        <dbReference type="ARBA" id="ARBA00004141"/>
    </source>
</evidence>
<dbReference type="InterPro" id="IPR017475">
    <property type="entry name" value="EPS_sugar_tfrase"/>
</dbReference>
<name>E0UJ86_GLOV7</name>
<comment type="subcellular location">
    <subcellularLocation>
        <location evidence="1">Membrane</location>
        <topology evidence="1">Multi-pass membrane protein</topology>
    </subcellularLocation>
</comment>
<evidence type="ECO:0000256" key="4">
    <source>
        <dbReference type="ARBA" id="ARBA00022692"/>
    </source>
</evidence>
<dbReference type="PANTHER" id="PTHR30576:SF23">
    <property type="entry name" value="GLUCOSYLTRANSFERASE"/>
    <property type="match status" value="1"/>
</dbReference>
<protein>
    <submittedName>
        <fullName evidence="9">Exopolysaccharide biosynthesis polyprenyl glycosylphosphotransferase</fullName>
        <ecNumber evidence="9">2.7.8.6</ecNumber>
    </submittedName>
</protein>
<evidence type="ECO:0000313" key="10">
    <source>
        <dbReference type="Proteomes" id="UP000008206"/>
    </source>
</evidence>
<keyword evidence="10" id="KW-1185">Reference proteome</keyword>
<accession>E0UJ86</accession>
<dbReference type="AlphaFoldDB" id="E0UJ86"/>
<evidence type="ECO:0000256" key="6">
    <source>
        <dbReference type="ARBA" id="ARBA00023136"/>
    </source>
</evidence>
<dbReference type="InterPro" id="IPR003362">
    <property type="entry name" value="Bact_transf"/>
</dbReference>
<dbReference type="KEGG" id="cyj:Cyan7822_3857"/>
<comment type="similarity">
    <text evidence="2">Belongs to the bacterial sugar transferase family.</text>
</comment>
<evidence type="ECO:0000259" key="8">
    <source>
        <dbReference type="Pfam" id="PF02397"/>
    </source>
</evidence>
<sequence>MRKGRPKIEEGHRVKTAMDKPSPTSKRIASDIRATDQFHWFTHDQKQRYYSLCLLSSDVLALAAAWKIAHFLNHFYSPIPPQLNWWEWWGMPSLFWLLVSVILVFFAYGGLYSSSKKAQNYVRAAKLVSAVYLLSLVIAYFYDPKLDPPRSLFFTAWLSSVFIVVGFRLFITLIVNQFERRNQPEIPVFVIAPASRLQKLAAILERRSAYKVVGAALACTANTSATLTAIYHSGAEEVLAEGIPETALASTLFWNLRRAGIRLRLLPSSREILYRRGVPEIVAGIPSLRVETPFVLGLDYRMKRILDFFGALFGLIILSPLLLGVAIAIKLSDPGPVFFRQERIGLQGKIFQMWKFRTMVVNAAQLQQQLEAENITQDGIMFKLKHDPRIIPIGHFLRRTSIDELPQLFNVVIGQMSLVGPRPLPLRDVERFEPWHHIRHQVLPGITGLWQISGRSDIEDFNDAARLDLYYIDNWSLNLDLDILVETVRLVLFGKGAY</sequence>
<feature type="transmembrane region" description="Helical" evidence="7">
    <location>
        <begin position="89"/>
        <end position="112"/>
    </location>
</feature>
<proteinExistence type="inferred from homology"/>
<keyword evidence="4 7" id="KW-0812">Transmembrane</keyword>
<keyword evidence="5 7" id="KW-1133">Transmembrane helix</keyword>
<evidence type="ECO:0000256" key="3">
    <source>
        <dbReference type="ARBA" id="ARBA00022679"/>
    </source>
</evidence>
<feature type="domain" description="Bacterial sugar transferase" evidence="8">
    <location>
        <begin position="303"/>
        <end position="492"/>
    </location>
</feature>
<feature type="transmembrane region" description="Helical" evidence="7">
    <location>
        <begin position="49"/>
        <end position="69"/>
    </location>
</feature>
<dbReference type="Pfam" id="PF02397">
    <property type="entry name" value="Bac_transf"/>
    <property type="match status" value="1"/>
</dbReference>
<dbReference type="Proteomes" id="UP000008206">
    <property type="component" value="Chromosome"/>
</dbReference>
<dbReference type="NCBIfam" id="TIGR03025">
    <property type="entry name" value="EPS_sugtrans"/>
    <property type="match status" value="1"/>
</dbReference>
<keyword evidence="3 9" id="KW-0808">Transferase</keyword>
<evidence type="ECO:0000256" key="5">
    <source>
        <dbReference type="ARBA" id="ARBA00022989"/>
    </source>
</evidence>
<evidence type="ECO:0000256" key="2">
    <source>
        <dbReference type="ARBA" id="ARBA00006464"/>
    </source>
</evidence>
<dbReference type="HOGENOM" id="CLU_024920_3_4_3"/>
<keyword evidence="6 7" id="KW-0472">Membrane</keyword>
<dbReference type="EC" id="2.7.8.6" evidence="9"/>
<dbReference type="eggNOG" id="COG2148">
    <property type="taxonomic scope" value="Bacteria"/>
</dbReference>
<dbReference type="GO" id="GO:0016020">
    <property type="term" value="C:membrane"/>
    <property type="evidence" value="ECO:0007669"/>
    <property type="project" value="UniProtKB-SubCell"/>
</dbReference>
<reference evidence="10" key="1">
    <citation type="journal article" date="2011" name="MBio">
        <title>Novel metabolic attributes of the genus Cyanothece, comprising a group of unicellular nitrogen-fixing Cyanobacteria.</title>
        <authorList>
            <person name="Bandyopadhyay A."/>
            <person name="Elvitigala T."/>
            <person name="Welsh E."/>
            <person name="Stockel J."/>
            <person name="Liberton M."/>
            <person name="Min H."/>
            <person name="Sherman L.A."/>
            <person name="Pakrasi H.B."/>
        </authorList>
    </citation>
    <scope>NUCLEOTIDE SEQUENCE [LARGE SCALE GENOMIC DNA]</scope>
    <source>
        <strain evidence="10">PCC 7822</strain>
    </source>
</reference>
<dbReference type="GO" id="GO:0047360">
    <property type="term" value="F:undecaprenyl-phosphate galactose phosphotransferase activity"/>
    <property type="evidence" value="ECO:0007669"/>
    <property type="project" value="UniProtKB-EC"/>
</dbReference>
<dbReference type="STRING" id="497965.Cyan7822_3857"/>
<evidence type="ECO:0000256" key="7">
    <source>
        <dbReference type="SAM" id="Phobius"/>
    </source>
</evidence>